<dbReference type="EMBL" id="JBHSZO010000019">
    <property type="protein sequence ID" value="MFC7219320.1"/>
    <property type="molecule type" value="Genomic_DNA"/>
</dbReference>
<evidence type="ECO:0000256" key="1">
    <source>
        <dbReference type="ARBA" id="ARBA00023125"/>
    </source>
</evidence>
<evidence type="ECO:0000313" key="4">
    <source>
        <dbReference type="EMBL" id="MFC7219320.1"/>
    </source>
</evidence>
<gene>
    <name evidence="4" type="ORF">ACFQLX_14250</name>
</gene>
<evidence type="ECO:0000313" key="5">
    <source>
        <dbReference type="Proteomes" id="UP001596413"/>
    </source>
</evidence>
<dbReference type="InterPro" id="IPR050109">
    <property type="entry name" value="HTH-type_TetR-like_transc_reg"/>
</dbReference>
<dbReference type="InterPro" id="IPR009057">
    <property type="entry name" value="Homeodomain-like_sf"/>
</dbReference>
<keyword evidence="1 2" id="KW-0238">DNA-binding</keyword>
<name>A0ABW2GF38_9ACTN</name>
<dbReference type="PANTHER" id="PTHR30055">
    <property type="entry name" value="HTH-TYPE TRANSCRIPTIONAL REGULATOR RUTR"/>
    <property type="match status" value="1"/>
</dbReference>
<protein>
    <submittedName>
        <fullName evidence="4">TetR/AcrR family transcriptional regulator</fullName>
    </submittedName>
</protein>
<accession>A0ABW2GF38</accession>
<dbReference type="PROSITE" id="PS50977">
    <property type="entry name" value="HTH_TETR_2"/>
    <property type="match status" value="1"/>
</dbReference>
<dbReference type="Proteomes" id="UP001596413">
    <property type="component" value="Unassembled WGS sequence"/>
</dbReference>
<keyword evidence="5" id="KW-1185">Reference proteome</keyword>
<dbReference type="Pfam" id="PF00440">
    <property type="entry name" value="TetR_N"/>
    <property type="match status" value="1"/>
</dbReference>
<dbReference type="RefSeq" id="WP_386414902.1">
    <property type="nucleotide sequence ID" value="NZ_JBHSZO010000019.1"/>
</dbReference>
<comment type="caution">
    <text evidence="4">The sequence shown here is derived from an EMBL/GenBank/DDBJ whole genome shotgun (WGS) entry which is preliminary data.</text>
</comment>
<reference evidence="5" key="1">
    <citation type="journal article" date="2019" name="Int. J. Syst. Evol. Microbiol.">
        <title>The Global Catalogue of Microorganisms (GCM) 10K type strain sequencing project: providing services to taxonomists for standard genome sequencing and annotation.</title>
        <authorList>
            <consortium name="The Broad Institute Genomics Platform"/>
            <consortium name="The Broad Institute Genome Sequencing Center for Infectious Disease"/>
            <person name="Wu L."/>
            <person name="Ma J."/>
        </authorList>
    </citation>
    <scope>NUCLEOTIDE SEQUENCE [LARGE SCALE GENOMIC DNA]</scope>
    <source>
        <strain evidence="5">CGMCC 1.13681</strain>
    </source>
</reference>
<sequence length="214" mass="23790">MARTPSSRMLPAERQAQLLAAARRVLETKPIDEVSVETVAAEAEVSPGLLFHYFGSQRKFRQAVLEMAAGELLDHIRPDPLLSPAEQLHSGIETFVDYVSRFPSIYRAVIRLNHGSPTLHASVRATLAGWITTTVEEAGAELTPALRLTVAGWLAYMEEAVLGWLAGAHLRREELTEMCEQSFYLLARGMVADEQRWAQIEEKLRRQPAQDAGA</sequence>
<dbReference type="InterPro" id="IPR001647">
    <property type="entry name" value="HTH_TetR"/>
</dbReference>
<dbReference type="Gene3D" id="1.10.357.10">
    <property type="entry name" value="Tetracycline Repressor, domain 2"/>
    <property type="match status" value="1"/>
</dbReference>
<proteinExistence type="predicted"/>
<evidence type="ECO:0000259" key="3">
    <source>
        <dbReference type="PROSITE" id="PS50977"/>
    </source>
</evidence>
<organism evidence="4 5">
    <name type="scientific">Streptomyces polyrhachis</name>
    <dbReference type="NCBI Taxonomy" id="1282885"/>
    <lineage>
        <taxon>Bacteria</taxon>
        <taxon>Bacillati</taxon>
        <taxon>Actinomycetota</taxon>
        <taxon>Actinomycetes</taxon>
        <taxon>Kitasatosporales</taxon>
        <taxon>Streptomycetaceae</taxon>
        <taxon>Streptomyces</taxon>
    </lineage>
</organism>
<dbReference type="SUPFAM" id="SSF46689">
    <property type="entry name" value="Homeodomain-like"/>
    <property type="match status" value="1"/>
</dbReference>
<feature type="DNA-binding region" description="H-T-H motif" evidence="2">
    <location>
        <begin position="35"/>
        <end position="54"/>
    </location>
</feature>
<dbReference type="PANTHER" id="PTHR30055:SF226">
    <property type="entry name" value="HTH-TYPE TRANSCRIPTIONAL REGULATOR PKSA"/>
    <property type="match status" value="1"/>
</dbReference>
<evidence type="ECO:0000256" key="2">
    <source>
        <dbReference type="PROSITE-ProRule" id="PRU00335"/>
    </source>
</evidence>
<feature type="domain" description="HTH tetR-type" evidence="3">
    <location>
        <begin position="12"/>
        <end position="72"/>
    </location>
</feature>